<dbReference type="InterPro" id="IPR019752">
    <property type="entry name" value="Pyrv/ketoisovalerate_OxRed_cat"/>
</dbReference>
<keyword evidence="5" id="KW-0408">Iron</keyword>
<dbReference type="NCBIfam" id="NF009588">
    <property type="entry name" value="PRK13029.1"/>
    <property type="match status" value="1"/>
</dbReference>
<dbReference type="InterPro" id="IPR011766">
    <property type="entry name" value="TPP_enzyme_TPP-bd"/>
</dbReference>
<evidence type="ECO:0000256" key="4">
    <source>
        <dbReference type="ARBA" id="ARBA00023002"/>
    </source>
</evidence>
<keyword evidence="1" id="KW-0813">Transport</keyword>
<feature type="domain" description="Thiamine pyrophosphate enzyme TPP-binding" evidence="8">
    <location>
        <begin position="453"/>
        <end position="544"/>
    </location>
</feature>
<dbReference type="GO" id="GO:0051539">
    <property type="term" value="F:4 iron, 4 sulfur cluster binding"/>
    <property type="evidence" value="ECO:0007669"/>
    <property type="project" value="UniProtKB-KW"/>
</dbReference>
<evidence type="ECO:0000256" key="5">
    <source>
        <dbReference type="ARBA" id="ARBA00023004"/>
    </source>
</evidence>
<keyword evidence="4" id="KW-0560">Oxidoreductase</keyword>
<name>A0A9X3D3R2_9ACTN</name>
<evidence type="ECO:0000256" key="2">
    <source>
        <dbReference type="ARBA" id="ARBA00022485"/>
    </source>
</evidence>
<reference evidence="10" key="1">
    <citation type="submission" date="2022-10" db="EMBL/GenBank/DDBJ databases">
        <title>WGS of marine actinomycetes from Thailand.</title>
        <authorList>
            <person name="Thawai C."/>
        </authorList>
    </citation>
    <scope>NUCLEOTIDE SEQUENCE</scope>
    <source>
        <strain evidence="10">SW21</strain>
    </source>
</reference>
<organism evidence="10 11">
    <name type="scientific">Gordonia aquimaris</name>
    <dbReference type="NCBI Taxonomy" id="2984863"/>
    <lineage>
        <taxon>Bacteria</taxon>
        <taxon>Bacillati</taxon>
        <taxon>Actinomycetota</taxon>
        <taxon>Actinomycetes</taxon>
        <taxon>Mycobacteriales</taxon>
        <taxon>Gordoniaceae</taxon>
        <taxon>Gordonia</taxon>
    </lineage>
</organism>
<feature type="domain" description="Pyruvate/ketoisovalerate oxidoreductase catalytic" evidence="7">
    <location>
        <begin position="726"/>
        <end position="913"/>
    </location>
</feature>
<dbReference type="CDD" id="cd02008">
    <property type="entry name" value="TPP_IOR_alpha"/>
    <property type="match status" value="1"/>
</dbReference>
<keyword evidence="2" id="KW-0479">Metal-binding</keyword>
<dbReference type="Pfam" id="PF20169">
    <property type="entry name" value="DUF6537"/>
    <property type="match status" value="1"/>
</dbReference>
<dbReference type="InterPro" id="IPR029061">
    <property type="entry name" value="THDP-binding"/>
</dbReference>
<dbReference type="EMBL" id="JAPKFM010000003">
    <property type="protein sequence ID" value="MCX2963211.1"/>
    <property type="molecule type" value="Genomic_DNA"/>
</dbReference>
<dbReference type="Gene3D" id="3.40.920.10">
    <property type="entry name" value="Pyruvate-ferredoxin oxidoreductase, PFOR, domain III"/>
    <property type="match status" value="1"/>
</dbReference>
<dbReference type="InterPro" id="IPR051457">
    <property type="entry name" value="2-oxoacid:Fd_oxidoreductase"/>
</dbReference>
<dbReference type="AlphaFoldDB" id="A0A9X3D3R2"/>
<dbReference type="InterPro" id="IPR009014">
    <property type="entry name" value="Transketo_C/PFOR_II"/>
</dbReference>
<evidence type="ECO:0000259" key="9">
    <source>
        <dbReference type="Pfam" id="PF20169"/>
    </source>
</evidence>
<evidence type="ECO:0000256" key="1">
    <source>
        <dbReference type="ARBA" id="ARBA00022448"/>
    </source>
</evidence>
<gene>
    <name evidence="10" type="ORF">OSB52_03800</name>
</gene>
<keyword evidence="3" id="KW-0249">Electron transport</keyword>
<evidence type="ECO:0000256" key="3">
    <source>
        <dbReference type="ARBA" id="ARBA00022982"/>
    </source>
</evidence>
<accession>A0A9X3D3R2</accession>
<evidence type="ECO:0000313" key="11">
    <source>
        <dbReference type="Proteomes" id="UP001143347"/>
    </source>
</evidence>
<feature type="domain" description="DUF6537" evidence="9">
    <location>
        <begin position="963"/>
        <end position="1151"/>
    </location>
</feature>
<dbReference type="GO" id="GO:0000287">
    <property type="term" value="F:magnesium ion binding"/>
    <property type="evidence" value="ECO:0007669"/>
    <property type="project" value="UniProtKB-ARBA"/>
</dbReference>
<keyword evidence="6" id="KW-0411">Iron-sulfur</keyword>
<keyword evidence="11" id="KW-1185">Reference proteome</keyword>
<comment type="caution">
    <text evidence="10">The sequence shown here is derived from an EMBL/GenBank/DDBJ whole genome shotgun (WGS) entry which is preliminary data.</text>
</comment>
<dbReference type="InterPro" id="IPR002880">
    <property type="entry name" value="Pyrv_Fd/Flavodoxin_OxRdtase_N"/>
</dbReference>
<evidence type="ECO:0000256" key="6">
    <source>
        <dbReference type="ARBA" id="ARBA00023014"/>
    </source>
</evidence>
<dbReference type="CDD" id="cd07034">
    <property type="entry name" value="TPP_PYR_PFOR_IOR-alpha_like"/>
    <property type="match status" value="1"/>
</dbReference>
<dbReference type="PANTHER" id="PTHR48084:SF3">
    <property type="entry name" value="SUBUNIT OF PYRUVATE:FLAVODOXIN OXIDOREDUCTASE"/>
    <property type="match status" value="1"/>
</dbReference>
<dbReference type="RefSeq" id="WP_266060254.1">
    <property type="nucleotide sequence ID" value="NZ_JAPKFM010000003.1"/>
</dbReference>
<dbReference type="Proteomes" id="UP001143347">
    <property type="component" value="Unassembled WGS sequence"/>
</dbReference>
<dbReference type="PANTHER" id="PTHR48084">
    <property type="entry name" value="2-OXOGLUTARATE OXIDOREDUCTASE SUBUNIT KORB-RELATED"/>
    <property type="match status" value="1"/>
</dbReference>
<dbReference type="InterPro" id="IPR046667">
    <property type="entry name" value="DUF6537"/>
</dbReference>
<dbReference type="Pfam" id="PF02775">
    <property type="entry name" value="TPP_enzyme_C"/>
    <property type="match status" value="1"/>
</dbReference>
<evidence type="ECO:0000259" key="7">
    <source>
        <dbReference type="Pfam" id="PF01558"/>
    </source>
</evidence>
<dbReference type="Pfam" id="PF01558">
    <property type="entry name" value="POR"/>
    <property type="match status" value="1"/>
</dbReference>
<dbReference type="Gene3D" id="3.40.50.970">
    <property type="match status" value="1"/>
</dbReference>
<dbReference type="GO" id="GO:0016625">
    <property type="term" value="F:oxidoreductase activity, acting on the aldehyde or oxo group of donors, iron-sulfur protein as acceptor"/>
    <property type="evidence" value="ECO:0007669"/>
    <property type="project" value="UniProtKB-ARBA"/>
</dbReference>
<evidence type="ECO:0000259" key="8">
    <source>
        <dbReference type="Pfam" id="PF02775"/>
    </source>
</evidence>
<dbReference type="NCBIfam" id="NF009589">
    <property type="entry name" value="PRK13030.1"/>
    <property type="match status" value="1"/>
</dbReference>
<dbReference type="SUPFAM" id="SSF52518">
    <property type="entry name" value="Thiamin diphosphate-binding fold (THDP-binding)"/>
    <property type="match status" value="2"/>
</dbReference>
<proteinExistence type="predicted"/>
<dbReference type="SUPFAM" id="SSF52922">
    <property type="entry name" value="TK C-terminal domain-like"/>
    <property type="match status" value="1"/>
</dbReference>
<dbReference type="SUPFAM" id="SSF53323">
    <property type="entry name" value="Pyruvate-ferredoxin oxidoreductase, PFOR, domain III"/>
    <property type="match status" value="1"/>
</dbReference>
<protein>
    <submittedName>
        <fullName evidence="10">Indolepyruvate ferredoxin oxidoreductase family protein</fullName>
    </submittedName>
</protein>
<dbReference type="Gene3D" id="3.40.50.920">
    <property type="match status" value="1"/>
</dbReference>
<dbReference type="GO" id="GO:0030976">
    <property type="term" value="F:thiamine pyrophosphate binding"/>
    <property type="evidence" value="ECO:0007669"/>
    <property type="project" value="InterPro"/>
</dbReference>
<dbReference type="GO" id="GO:0045333">
    <property type="term" value="P:cellular respiration"/>
    <property type="evidence" value="ECO:0007669"/>
    <property type="project" value="UniProtKB-ARBA"/>
</dbReference>
<keyword evidence="2" id="KW-0004">4Fe-4S</keyword>
<evidence type="ECO:0000313" key="10">
    <source>
        <dbReference type="EMBL" id="MCX2963211.1"/>
    </source>
</evidence>
<dbReference type="InterPro" id="IPR002869">
    <property type="entry name" value="Pyrv_flavodox_OxRed_cen"/>
</dbReference>
<sequence length="1162" mass="125203">MSQVRTRDFTLSDRYEMTDGELYLTGLQALVRVPLEQRRRDVATGVRSGTLISGYEGSPLAGYDLELNRQRELLDQEAIVFRPGVNEELAANAVQGSQLASASSNCEYDGVVGFWYGKAPGLDRASDALRHANLGGAAPNGGAVVLVGDDSIAKSSTVPSSSESAMAELGLPTLVPSDPQEVLDFGLHAVAMSRFSGLWVGVKLATNVVDGAATVRVDSTRVSATSPSRVIDGEEYVHDVSADFLQPTLGRLERSLMYERMELASRYVAANDINGTVGDEGAKLGVIAAGATYRDTVQALERLGISEDVLGDSGVRLMKLGAINPLDADAVRAFSNGLDEVLVVEEKRPFVELAVKDALYGVPGAPRVVGKRDDQSRPLLRADSDLPPEVLAEALARRLGVVLPDRWGELQPEKAIRRERLTLPLLTRTPYFCSGCPHNRSTVVPEGSLVGAGIGCHTLVKVMPEDRVGQIATLGQMGGEGASWVGMAPFVTDEHMFQNLGDGTFHHSGSLAIRAAVAAGVNITYKLLYNDAVAMTGGQSAVGKMSVPDIVQELLAEGVSRVAITTDDVKKYRKVKLPRSVKVLDRRELIPLQEQLAATTGVTVLIHDQECATELRRKRKRGLVESPTTRAFINERLCEGCGDCGQKSNCMSVQPTDTVFGRKTKIDQASCNKDYSCLDGDCPSFIAVEPETASRADSAHRDVVDLPLPVAKVGPDAFNVRITGVGGTGVVTVAQILSTAGALAGLHVRGLDQLGLAQKGGAVVSDLKFSTSPIPGTNKLAEGECDLYLGCDLLVAANDTNLKVASKSRTVSVISTAQVPTGAMILRPSTRFPQLASVRRLLDGVSRPEDSVYADARSIAYREFGSDQLANMVLVGMAIQAGALPIPLASIDRAIELNGVAVAANRRAIKVGRMHVLEPSVTKGASSRSREARTARQRAMLRDAINGLAGMSEQLKDRVGFLAADLADYQDVKYALSYVRFVSDVAARESETFGMPGLLSETAAESMFKLMAYKDEYETARLYLDPEFERAVRDEFGDNARYKYKLHPPVLRALGMKSKISLGPWFKPAFHVLRKSRRLRGTAFDPFGYAHVRKVERELISEFAALTAEVVSEVTQDTADHVNSILAMPQEIRGYEEIKMDSVAEFRRKVAEARELAPVASA</sequence>